<organism evidence="1 2">
    <name type="scientific">Paracoccus marcusii</name>
    <dbReference type="NCBI Taxonomy" id="59779"/>
    <lineage>
        <taxon>Bacteria</taxon>
        <taxon>Pseudomonadati</taxon>
        <taxon>Pseudomonadota</taxon>
        <taxon>Alphaproteobacteria</taxon>
        <taxon>Rhodobacterales</taxon>
        <taxon>Paracoccaceae</taxon>
        <taxon>Paracoccus</taxon>
    </lineage>
</organism>
<evidence type="ECO:0000313" key="1">
    <source>
        <dbReference type="EMBL" id="WDA11869.1"/>
    </source>
</evidence>
<dbReference type="SUPFAM" id="SSF56235">
    <property type="entry name" value="N-terminal nucleophile aminohydrolases (Ntn hydrolases)"/>
    <property type="match status" value="1"/>
</dbReference>
<dbReference type="Proteomes" id="UP001216899">
    <property type="component" value="Chromosome"/>
</dbReference>
<keyword evidence="1" id="KW-0012">Acyltransferase</keyword>
<dbReference type="PRINTS" id="PR01210">
    <property type="entry name" value="GGTRANSPTASE"/>
</dbReference>
<dbReference type="Gene3D" id="3.60.20.40">
    <property type="match status" value="1"/>
</dbReference>
<accession>A0ABY7UPK4</accession>
<dbReference type="InterPro" id="IPR052896">
    <property type="entry name" value="GGT-like_enzyme"/>
</dbReference>
<sequence>MAAAAMQPMATSPHPLATRAGADVLQRGGTAAEAAVAMGAVLAVVMPHFCGLGGDAVWLMADRDGWATTLMGIGQAPGVLPDLPDALPLRGPGSMLTTACAVDSWDHALRLSASRWSGAMTPEALLAPALALARDGFRPSDSQRFWLDFRAADWPDWPGFAAQFAAAGNDLLRQPQLAEILSLMVRDGLRSFYQGPAAQRIAQGLAQASALLTAADLAATHSRAAQPLSQPYRDLMLLAPPPPTQGITTLAIMGILDRLRIPRDPAMRTHLLVEAVKQAFLDRGRIADRDHAGDDISALLSPDRLDAKAGAIRADRALAWPHRVRHGDTVFFAATDGQGRCASVLQSTYFDWGSGCVIGDTGIIWHNRGASFATDPTHPNVIAPGKRPFYTLNPGIALKDGRPHLLYGTQGADGQPQTLAVLLSGLIDLGLSPEAALAQPRFLLGRTFSDSRDSLKVEASLGDAAIASLAAMGHETAELPALSPIFGCAGAIRIDATGSSGAHDPRGEGLAL</sequence>
<dbReference type="EC" id="2.3.2.2" evidence="1"/>
<dbReference type="InterPro" id="IPR029055">
    <property type="entry name" value="Ntn_hydrolases_N"/>
</dbReference>
<reference evidence="1 2" key="1">
    <citation type="submission" date="2023-02" db="EMBL/GenBank/DDBJ databases">
        <title>Whole genome sequenc of Paracoccus marcusii MBLB0836.</title>
        <authorList>
            <person name="Seo M.-J."/>
            <person name="Cho E.-S."/>
            <person name="Hwang C.Y."/>
        </authorList>
    </citation>
    <scope>NUCLEOTIDE SEQUENCE [LARGE SCALE GENOMIC DNA]</scope>
    <source>
        <strain evidence="1 2">MBLB0836</strain>
    </source>
</reference>
<dbReference type="PANTHER" id="PTHR43881:SF5">
    <property type="entry name" value="GAMMA-GLUTAMYLTRANSPEPTIDASE"/>
    <property type="match status" value="1"/>
</dbReference>
<dbReference type="RefSeq" id="WP_273743027.1">
    <property type="nucleotide sequence ID" value="NZ_CP117466.1"/>
</dbReference>
<dbReference type="PANTHER" id="PTHR43881">
    <property type="entry name" value="GAMMA-GLUTAMYLTRANSPEPTIDASE (AFU_ORTHOLOGUE AFUA_4G13580)"/>
    <property type="match status" value="1"/>
</dbReference>
<dbReference type="EMBL" id="CP117466">
    <property type="protein sequence ID" value="WDA11869.1"/>
    <property type="molecule type" value="Genomic_DNA"/>
</dbReference>
<dbReference type="InterPro" id="IPR043138">
    <property type="entry name" value="GGT_lsub"/>
</dbReference>
<evidence type="ECO:0000313" key="2">
    <source>
        <dbReference type="Proteomes" id="UP001216899"/>
    </source>
</evidence>
<keyword evidence="2" id="KW-1185">Reference proteome</keyword>
<dbReference type="GO" id="GO:0103068">
    <property type="term" value="F:leukotriene C4 gamma-glutamyl transferase activity"/>
    <property type="evidence" value="ECO:0007669"/>
    <property type="project" value="UniProtKB-EC"/>
</dbReference>
<name>A0ABY7UPK4_9RHOB</name>
<dbReference type="Gene3D" id="1.10.246.130">
    <property type="match status" value="1"/>
</dbReference>
<gene>
    <name evidence="1" type="ORF">PRL19_11250</name>
</gene>
<dbReference type="InterPro" id="IPR043137">
    <property type="entry name" value="GGT_ssub_C"/>
</dbReference>
<proteinExistence type="predicted"/>
<keyword evidence="1" id="KW-0808">Transferase</keyword>
<dbReference type="Pfam" id="PF01019">
    <property type="entry name" value="G_glu_transpept"/>
    <property type="match status" value="1"/>
</dbReference>
<protein>
    <submittedName>
        <fullName evidence="1">Gamma-glutamyltransferase</fullName>
        <ecNumber evidence="1">2.3.2.2</ecNumber>
    </submittedName>
</protein>